<dbReference type="Pfam" id="PF00296">
    <property type="entry name" value="Bac_luciferase"/>
    <property type="match status" value="1"/>
</dbReference>
<proteinExistence type="predicted"/>
<evidence type="ECO:0000313" key="6">
    <source>
        <dbReference type="EMBL" id="TDV55099.1"/>
    </source>
</evidence>
<reference evidence="6 7" key="1">
    <citation type="submission" date="2019-03" db="EMBL/GenBank/DDBJ databases">
        <title>Genomic Encyclopedia of Archaeal and Bacterial Type Strains, Phase II (KMG-II): from individual species to whole genera.</title>
        <authorList>
            <person name="Goeker M."/>
        </authorList>
    </citation>
    <scope>NUCLEOTIDE SEQUENCE [LARGE SCALE GENOMIC DNA]</scope>
    <source>
        <strain evidence="6 7">DSM 45499</strain>
    </source>
</reference>
<evidence type="ECO:0000256" key="2">
    <source>
        <dbReference type="ARBA" id="ARBA00022643"/>
    </source>
</evidence>
<dbReference type="EMBL" id="SOCP01000003">
    <property type="protein sequence ID" value="TDV55099.1"/>
    <property type="molecule type" value="Genomic_DNA"/>
</dbReference>
<feature type="domain" description="Luciferase-like" evidence="5">
    <location>
        <begin position="7"/>
        <end position="226"/>
    </location>
</feature>
<dbReference type="Proteomes" id="UP000294927">
    <property type="component" value="Unassembled WGS sequence"/>
</dbReference>
<keyword evidence="2" id="KW-0288">FMN</keyword>
<dbReference type="InterPro" id="IPR011251">
    <property type="entry name" value="Luciferase-like_dom"/>
</dbReference>
<evidence type="ECO:0000256" key="4">
    <source>
        <dbReference type="ARBA" id="ARBA00023033"/>
    </source>
</evidence>
<dbReference type="InterPro" id="IPR036661">
    <property type="entry name" value="Luciferase-like_sf"/>
</dbReference>
<gene>
    <name evidence="6" type="ORF">CLV71_103340</name>
</gene>
<sequence>MSGAWATPETLAGFAARAEELGYDSLWTFQRLLVGVDDKLGPEYQSVLDPLLALTFAAAHTRRIRLGVALVNLPFISPVYLAKQAATLDVLSHGRLDLGLGVGWSPTEFAATGASRERRGARAEEYVRVLRTLWTEDPVSFDGEFYQVPPSHIAPRPVQVGGPPILLGGVVPAALRRAGRIAAGWMSRSAHDLDGIAEDIAVVRGASPEPSSVRVVVRGVIRLGERKGRLSGTYDDIRADTAWLAEQGVTELYYDLNWDRRIGNPTVPADDATALAMEIAEALAPARH</sequence>
<dbReference type="GO" id="GO:0008726">
    <property type="term" value="F:alkanesulfonate monooxygenase activity"/>
    <property type="evidence" value="ECO:0007669"/>
    <property type="project" value="TreeGrafter"/>
</dbReference>
<evidence type="ECO:0000313" key="7">
    <source>
        <dbReference type="Proteomes" id="UP000294927"/>
    </source>
</evidence>
<comment type="caution">
    <text evidence="6">The sequence shown here is derived from an EMBL/GenBank/DDBJ whole genome shotgun (WGS) entry which is preliminary data.</text>
</comment>
<evidence type="ECO:0000256" key="3">
    <source>
        <dbReference type="ARBA" id="ARBA00023002"/>
    </source>
</evidence>
<dbReference type="InterPro" id="IPR050172">
    <property type="entry name" value="SsuD_RutA_monooxygenase"/>
</dbReference>
<evidence type="ECO:0000256" key="1">
    <source>
        <dbReference type="ARBA" id="ARBA00022630"/>
    </source>
</evidence>
<dbReference type="Gene3D" id="3.20.20.30">
    <property type="entry name" value="Luciferase-like domain"/>
    <property type="match status" value="1"/>
</dbReference>
<keyword evidence="7" id="KW-1185">Reference proteome</keyword>
<keyword evidence="3" id="KW-0560">Oxidoreductase</keyword>
<dbReference type="GO" id="GO:0046306">
    <property type="term" value="P:alkanesulfonate catabolic process"/>
    <property type="evidence" value="ECO:0007669"/>
    <property type="project" value="TreeGrafter"/>
</dbReference>
<evidence type="ECO:0000259" key="5">
    <source>
        <dbReference type="Pfam" id="PF00296"/>
    </source>
</evidence>
<dbReference type="InterPro" id="IPR019921">
    <property type="entry name" value="Lucif-like_OxRdtase_Rv2161c"/>
</dbReference>
<name>A0A4R7VZV5_9PSEU</name>
<dbReference type="NCBIfam" id="TIGR03619">
    <property type="entry name" value="F420_Rv2161c"/>
    <property type="match status" value="1"/>
</dbReference>
<keyword evidence="1" id="KW-0285">Flavoprotein</keyword>
<dbReference type="PANTHER" id="PTHR42847:SF4">
    <property type="entry name" value="ALKANESULFONATE MONOOXYGENASE-RELATED"/>
    <property type="match status" value="1"/>
</dbReference>
<dbReference type="SUPFAM" id="SSF51679">
    <property type="entry name" value="Bacterial luciferase-like"/>
    <property type="match status" value="1"/>
</dbReference>
<keyword evidence="4" id="KW-0503">Monooxygenase</keyword>
<protein>
    <submittedName>
        <fullName evidence="6">Putative F420-dependent oxidoreductase</fullName>
    </submittedName>
</protein>
<dbReference type="AlphaFoldDB" id="A0A4R7VZV5"/>
<dbReference type="PANTHER" id="PTHR42847">
    <property type="entry name" value="ALKANESULFONATE MONOOXYGENASE"/>
    <property type="match status" value="1"/>
</dbReference>
<organism evidence="6 7">
    <name type="scientific">Actinophytocola oryzae</name>
    <dbReference type="NCBI Taxonomy" id="502181"/>
    <lineage>
        <taxon>Bacteria</taxon>
        <taxon>Bacillati</taxon>
        <taxon>Actinomycetota</taxon>
        <taxon>Actinomycetes</taxon>
        <taxon>Pseudonocardiales</taxon>
        <taxon>Pseudonocardiaceae</taxon>
    </lineage>
</organism>
<accession>A0A4R7VZV5</accession>